<dbReference type="RefSeq" id="WP_012859501.1">
    <property type="nucleotide sequence ID" value="NC_013517.1"/>
</dbReference>
<dbReference type="Gene3D" id="2.40.128.130">
    <property type="entry name" value="Autotransporter beta-domain"/>
    <property type="match status" value="1"/>
</dbReference>
<proteinExistence type="predicted"/>
<gene>
    <name evidence="2" type="ordered locus">Sterm_0013</name>
</gene>
<dbReference type="Proteomes" id="UP000000845">
    <property type="component" value="Chromosome"/>
</dbReference>
<dbReference type="eggNOG" id="COG3210">
    <property type="taxonomic scope" value="Bacteria"/>
</dbReference>
<dbReference type="SMART" id="SM00869">
    <property type="entry name" value="Autotransporter"/>
    <property type="match status" value="1"/>
</dbReference>
<reference evidence="2 3" key="2">
    <citation type="journal article" date="2010" name="Stand. Genomic Sci.">
        <title>Complete genome sequence of Sebaldella termitidis type strain (NCTC 11300).</title>
        <authorList>
            <person name="Harmon-Smith M."/>
            <person name="Celia L."/>
            <person name="Chertkov O."/>
            <person name="Lapidus A."/>
            <person name="Copeland A."/>
            <person name="Glavina Del Rio T."/>
            <person name="Nolan M."/>
            <person name="Lucas S."/>
            <person name="Tice H."/>
            <person name="Cheng J.F."/>
            <person name="Han C."/>
            <person name="Detter J.C."/>
            <person name="Bruce D."/>
            <person name="Goodwin L."/>
            <person name="Pitluck S."/>
            <person name="Pati A."/>
            <person name="Liolios K."/>
            <person name="Ivanova N."/>
            <person name="Mavromatis K."/>
            <person name="Mikhailova N."/>
            <person name="Chen A."/>
            <person name="Palaniappan K."/>
            <person name="Land M."/>
            <person name="Hauser L."/>
            <person name="Chang Y.J."/>
            <person name="Jeffries C.D."/>
            <person name="Brettin T."/>
            <person name="Goker M."/>
            <person name="Beck B."/>
            <person name="Bristow J."/>
            <person name="Eisen J.A."/>
            <person name="Markowitz V."/>
            <person name="Hugenholtz P."/>
            <person name="Kyrpides N.C."/>
            <person name="Klenk H.P."/>
            <person name="Chen F."/>
        </authorList>
    </citation>
    <scope>NUCLEOTIDE SEQUENCE [LARGE SCALE GENOMIC DNA]</scope>
    <source>
        <strain evidence="3">ATCC 33386 / NCTC 11300</strain>
    </source>
</reference>
<protein>
    <submittedName>
        <fullName evidence="2">Autotransporter beta-domain protein</fullName>
    </submittedName>
</protein>
<evidence type="ECO:0000259" key="1">
    <source>
        <dbReference type="PROSITE" id="PS51208"/>
    </source>
</evidence>
<sequence>MRKNKKLLVGFLAVNSILNASTGSNDNVIKNDKLFNKMVKNIESGKSNDENYKLIEKILNKRNAELKDLYLQNDYVVKPEYLEWQWFATGFYTERGRGDNTSDNAQYRSTTEGYYNEDGEYIVTEGKPYMPVQGVKTINLGMSIPVKGLNLGAISISPGEVKLPNIEEVTVNITVPSTPTVGNVNLPAFTPTAPAVNTPSIFTPPALDKVSTGFAQGDPVGFRPQINVILGNSSAAPISGTTTVTSLGTSQFSITGSGFTWNGYNDSTTTSGTVTTGTYSMNTNSYPYTFLNVLAGSSTLSGNWIYRNQTTGASPNTARFVSVNHAYGARHLNTEFHLAGDTSIYGRNDGHMTVGIEYQAYDALSAKAIIDSGTTLTLESGKNLFGMTLMIESPYYRDDFTKIPIDTTCASGICRPMENLPIYSTAENRGKIVINSQESIGIDFAKYTVPSSDGSNPMAIYVKPGNIEINGSSNYGIRVPNIFDYGNLGGAYSRTSQLGTVVYSSNGKEQNYFKETIIDGSGGMVTVGGSQNVGISLSKKITGSTQVAGVQGLTASDSADLIGNIRNLNITVNGTEGIGILRNANYVEKDDSTGLPFGDIVLKNINVESLSFGTEAEKSVLIRSDRSKLILEKDLILTSTLSAGKSDNIVMLANNSATANALDPLYTAKAENRAEINIGAGLYKTTGLLSANGGEATNSTAGEIIVNSEESQGMAVLVNSKGFNSGIITVLGTKSVGIANMGEFTMTAGEIDASGDQSVGVYGADNNNKTNINGGTVKVSNNGIGFFAGDNATINISGASLEANDKGLLFYTYKNSSALTSSGHINITGTVNATINAGGTAFYLKDDLSQITNFINSVFTGSGKLNLNMASSDSRLFILDSPANDIYLSSSSSSAIESLIPSSKVSITGTGYKPYAVFKGTLVVDQNVNLDDTNDAYNRLDFMSSKTIINPGIIMSGTGNNVSAVGQRNYTGTSGRNEVIVINNGTIKQTGQNVIGIVTDYGNITNAGLISSTGDNSIGIYGANGTISKNTGKIEIGNTGIGIYGGNLLTASAPGYGDQKIEIENDSEIKSAGATGGIGIYADNTALALGDSTVKLGTNSDINMVSAENGVGVYGKTTTVSGGGTISVGKNGIGMHLLDSTAGLSNITMNLSGDNAVGYNIAGTSTFTGSGVFNTNGNNTVLFNMQKTAPSTAYIDFSGFSVSGTGNYVGGNIENAGFYYSNSGTVNEKSTIAAGKNSVILFDAGTNINASGSSNVIGIADGTYNGGMPFSFAGTTADKELTNRGIISAGDKSAVLYAKNNAAMLNAGTVTVGKESVGLYGVSVNDVENKGTINVGENSKGIYLKDGVLTGVLNSGKILSSSDTAVGIISDYNGGSTTLIKTTDEIKLTGENSVGIYTTGTGIQNVENIGLIEIGASSDRNNPGMAIYNTGIGNTVLNTGTITAGNNSLGIYSKGGAVTESGNLNVGNSGTGIYSDGGSVIINNLGSMNIGANAAVGVYGANNANIQNNFANIGIGNGSYGFIAESGSNVTNTAAQILGENSVLVYGNGAGNIINTASGNISAAGSGNIVFYTTGGGTVINDGNITADIGKSNIGIYNNGGSITNTGTVSVGDTELAYDSSGNVDVLNSRYAVGIYGEASKVENHGNLNIGNNAVGLYVKDNTITALNYGNIYAGTSASPKNGAIGIFSEGGAGVENHGNITLYGNDVIGIAGKGSAKVTNHGIITVEGQGATGIYGTLNTVVDNQGTINVSGTDSVGIIAPKGKILNNGTINFINGAKMTAMDNEYEIPELINAGIIKVNGNFENEGMKISLKPDLNTLQESSVAGIDFVMNSGSISADTLTITDTVKILPDFSQGTNAKVYKLENAFISSNIISVTGKLPVVSNSLTWEATPSVNSDGNIDIYMSKIDYHDFTDGLWYDDFGKALDENYYGSAGDAGKIYDKLDLIENEKDFRHVMESLAGNIYANINQREEDIARSFENSMTLMQNSDNNTKENVKINIIAGKGRTKEDTDGIVNYDYTTTGVLALREVERTYKHTFGYSLGYLHTGFEFKDGNSSEEWVDTVQMGVHNKYKANGWNLRNDLTGRVSFHNIDRNIDWPSPTGRSEMNGSYETYSITSDNIFGKELSVGKNTSIVPYGALRAMYVTRPDFSESGEESLKVEGNDAWSVKPRAGVELKTAVPLSDSGWQLKGALDIAYEYELADLNEREYAKLSAVENNYHKLSKPEDEKGTLRTRASVGVEVKDRYGIFLTGEYGVGNNSEDDYRAGLTLKAVF</sequence>
<dbReference type="Pfam" id="PF03797">
    <property type="entry name" value="Autotransporter"/>
    <property type="match status" value="1"/>
</dbReference>
<dbReference type="PROSITE" id="PS51208">
    <property type="entry name" value="AUTOTRANSPORTER"/>
    <property type="match status" value="1"/>
</dbReference>
<accession>D1AIT9</accession>
<dbReference type="EMBL" id="CP001739">
    <property type="protein sequence ID" value="ACZ06901.1"/>
    <property type="molecule type" value="Genomic_DNA"/>
</dbReference>
<dbReference type="STRING" id="526218.Sterm_0013"/>
<feature type="domain" description="Autotransporter" evidence="1">
    <location>
        <begin position="1991"/>
        <end position="2276"/>
    </location>
</feature>
<reference evidence="3" key="1">
    <citation type="submission" date="2009-09" db="EMBL/GenBank/DDBJ databases">
        <title>The complete chromosome of Sebaldella termitidis ATCC 33386.</title>
        <authorList>
            <consortium name="US DOE Joint Genome Institute (JGI-PGF)"/>
            <person name="Lucas S."/>
            <person name="Copeland A."/>
            <person name="Lapidus A."/>
            <person name="Glavina del Rio T."/>
            <person name="Dalin E."/>
            <person name="Tice H."/>
            <person name="Bruce D."/>
            <person name="Goodwin L."/>
            <person name="Pitluck S."/>
            <person name="Kyrpides N."/>
            <person name="Mavromatis K."/>
            <person name="Ivanova N."/>
            <person name="Mikhailova N."/>
            <person name="Sims D."/>
            <person name="Meincke L."/>
            <person name="Brettin T."/>
            <person name="Detter J.C."/>
            <person name="Han C."/>
            <person name="Larimer F."/>
            <person name="Land M."/>
            <person name="Hauser L."/>
            <person name="Markowitz V."/>
            <person name="Cheng J.F."/>
            <person name="Hugenholtz P."/>
            <person name="Woyke T."/>
            <person name="Wu D."/>
            <person name="Eisen J.A."/>
        </authorList>
    </citation>
    <scope>NUCLEOTIDE SEQUENCE [LARGE SCALE GENOMIC DNA]</scope>
    <source>
        <strain evidence="3">ATCC 33386 / NCTC 11300</strain>
    </source>
</reference>
<dbReference type="KEGG" id="str:Sterm_0013"/>
<organism evidence="2 3">
    <name type="scientific">Sebaldella termitidis (strain ATCC 33386 / NCTC 11300)</name>
    <dbReference type="NCBI Taxonomy" id="526218"/>
    <lineage>
        <taxon>Bacteria</taxon>
        <taxon>Fusobacteriati</taxon>
        <taxon>Fusobacteriota</taxon>
        <taxon>Fusobacteriia</taxon>
        <taxon>Fusobacteriales</taxon>
        <taxon>Leptotrichiaceae</taxon>
        <taxon>Sebaldella</taxon>
    </lineage>
</organism>
<dbReference type="InterPro" id="IPR005546">
    <property type="entry name" value="Autotransporte_beta"/>
</dbReference>
<dbReference type="eggNOG" id="COG4625">
    <property type="taxonomic scope" value="Bacteria"/>
</dbReference>
<dbReference type="SUPFAM" id="SSF103515">
    <property type="entry name" value="Autotransporter"/>
    <property type="match status" value="1"/>
</dbReference>
<evidence type="ECO:0000313" key="3">
    <source>
        <dbReference type="Proteomes" id="UP000000845"/>
    </source>
</evidence>
<keyword evidence="3" id="KW-1185">Reference proteome</keyword>
<dbReference type="InterPro" id="IPR036709">
    <property type="entry name" value="Autotransporte_beta_dom_sf"/>
</dbReference>
<dbReference type="HOGENOM" id="CLU_229799_0_0_0"/>
<dbReference type="Pfam" id="PF25783">
    <property type="entry name" value="BigA_beta"/>
    <property type="match status" value="1"/>
</dbReference>
<name>D1AIT9_SEBTE</name>
<evidence type="ECO:0000313" key="2">
    <source>
        <dbReference type="EMBL" id="ACZ06901.1"/>
    </source>
</evidence>
<dbReference type="InterPro" id="IPR058034">
    <property type="entry name" value="BigA_beta"/>
</dbReference>